<evidence type="ECO:0000313" key="3">
    <source>
        <dbReference type="Proteomes" id="UP000552709"/>
    </source>
</evidence>
<dbReference type="AlphaFoldDB" id="A0A7W8JV78"/>
<dbReference type="EMBL" id="JACHFL010000007">
    <property type="protein sequence ID" value="MBB5363831.1"/>
    <property type="molecule type" value="Genomic_DNA"/>
</dbReference>
<sequence length="112" mass="11209">MIASVRRGPGRAGRATEQLPWASVIVPIVNAVASWMARTSMLGMGLGSPLSTRPVRAPTTGEVTPPGTEGPGRGAGVEELAPPQAPSVRIRAVKIGGRGTLHGGPQGAAGIG</sequence>
<proteinExistence type="predicted"/>
<feature type="compositionally biased region" description="Low complexity" evidence="1">
    <location>
        <begin position="57"/>
        <end position="67"/>
    </location>
</feature>
<dbReference type="RefSeq" id="WP_184133416.1">
    <property type="nucleotide sequence ID" value="NZ_JACHFL010000007.1"/>
</dbReference>
<gene>
    <name evidence="2" type="ORF">HNQ08_002938</name>
</gene>
<reference evidence="2 3" key="1">
    <citation type="submission" date="2020-08" db="EMBL/GenBank/DDBJ databases">
        <title>Genomic Encyclopedia of Type Strains, Phase IV (KMG-IV): sequencing the most valuable type-strain genomes for metagenomic binning, comparative biology and taxonomic classification.</title>
        <authorList>
            <person name="Goeker M."/>
        </authorList>
    </citation>
    <scope>NUCLEOTIDE SEQUENCE [LARGE SCALE GENOMIC DNA]</scope>
    <source>
        <strain evidence="2 3">DSM 27939</strain>
    </source>
</reference>
<name>A0A7W8JV78_9DEIO</name>
<accession>A0A7W8JV78</accession>
<keyword evidence="3" id="KW-1185">Reference proteome</keyword>
<organism evidence="2 3">
    <name type="scientific">Deinococcus humi</name>
    <dbReference type="NCBI Taxonomy" id="662880"/>
    <lineage>
        <taxon>Bacteria</taxon>
        <taxon>Thermotogati</taxon>
        <taxon>Deinococcota</taxon>
        <taxon>Deinococci</taxon>
        <taxon>Deinococcales</taxon>
        <taxon>Deinococcaceae</taxon>
        <taxon>Deinococcus</taxon>
    </lineage>
</organism>
<feature type="region of interest" description="Disordered" evidence="1">
    <location>
        <begin position="48"/>
        <end position="87"/>
    </location>
</feature>
<dbReference type="Proteomes" id="UP000552709">
    <property type="component" value="Unassembled WGS sequence"/>
</dbReference>
<evidence type="ECO:0000313" key="2">
    <source>
        <dbReference type="EMBL" id="MBB5363831.1"/>
    </source>
</evidence>
<evidence type="ECO:0000256" key="1">
    <source>
        <dbReference type="SAM" id="MobiDB-lite"/>
    </source>
</evidence>
<comment type="caution">
    <text evidence="2">The sequence shown here is derived from an EMBL/GenBank/DDBJ whole genome shotgun (WGS) entry which is preliminary data.</text>
</comment>
<protein>
    <submittedName>
        <fullName evidence="2">Uncharacterized protein</fullName>
    </submittedName>
</protein>